<dbReference type="Proteomes" id="UP000500953">
    <property type="component" value="Chromosome"/>
</dbReference>
<proteinExistence type="predicted"/>
<dbReference type="InterPro" id="IPR020472">
    <property type="entry name" value="WD40_PAC1"/>
</dbReference>
<name>A0A6G9Z9M0_9NOCA</name>
<dbReference type="InterPro" id="IPR036322">
    <property type="entry name" value="WD40_repeat_dom_sf"/>
</dbReference>
<evidence type="ECO:0000259" key="5">
    <source>
        <dbReference type="Pfam" id="PF20703"/>
    </source>
</evidence>
<dbReference type="InterPro" id="IPR050349">
    <property type="entry name" value="WD_LIS1/nudF_dynein_reg"/>
</dbReference>
<dbReference type="EMBL" id="CP046173">
    <property type="protein sequence ID" value="QIS22309.1"/>
    <property type="molecule type" value="Genomic_DNA"/>
</dbReference>
<dbReference type="PANTHER" id="PTHR44129">
    <property type="entry name" value="WD REPEAT-CONTAINING PROTEIN POP1"/>
    <property type="match status" value="1"/>
</dbReference>
<reference evidence="6 7" key="1">
    <citation type="journal article" date="2019" name="ACS Chem. Biol.">
        <title>Identification and Mobilization of a Cryptic Antibiotic Biosynthesis Gene Locus from a Human-Pathogenic Nocardia Isolate.</title>
        <authorList>
            <person name="Herisse M."/>
            <person name="Ishida K."/>
            <person name="Porter J.L."/>
            <person name="Howden B."/>
            <person name="Hertweck C."/>
            <person name="Stinear T.P."/>
            <person name="Pidot S.J."/>
        </authorList>
    </citation>
    <scope>NUCLEOTIDE SEQUENCE [LARGE SCALE GENOMIC DNA]</scope>
    <source>
        <strain evidence="6 7">AUSMDU00012715</strain>
    </source>
</reference>
<dbReference type="Pfam" id="PF00400">
    <property type="entry name" value="WD40"/>
    <property type="match status" value="11"/>
</dbReference>
<sequence>MDAGVAETSSGAGPREVFAESFAKLYAAAGEPPLARLVSEVSSSQRRRFHGSVPVRVTVPRISEWRNGRRVPARFDAFQLVLEVLIKHALGRSAAPPRPGMYEIQWWRQLWEQARAAGASATDTEVADTALAANSVCPYLGLAPYGIDDSDRFFGRDKHIAELVSVTKDALRPASGNAVVSLIAASGAGKSSLLRAGLIPAARRGSLRLDSGETWSAILVVPGKNPLRCLLDRIRDAFGVVGDRADDSDATGGRDATDDGDATGVGDEGDDEGRSETAGGGTIGGTATDPDTSAAEEIRAIIAAHRGDTDRLLIVVDQLEEIFTQCPDEDERAAFVTTLADLSAPSGDRKTPACAVVVGIRADFYSHCLGYPELADSVQRRAMVLRPMNLGELREVILSPARAAGLRVEPALVDVILHDFGVVSGSKSSLAAPASLPLLSHVLAATWRQRENGVRLTVRGYRSAGGVSGAVTVTGEQAWSRLDETGKVVAEELLLRLVRVGEDAADTRRRVALDELVGGCSDEQASRAALDVLADARLVTIDGEMVELTHEAVITSWDRLRKLIDTDRTGTIVRQRLEEAAKEWEDSGRDKQLLYSGHRLGQALESSDAAGSRHQVAGVAREFLTASYRQRRWLTRVKVGAVAALVLLMIIATTSATYAVRQARVSGQQRDNAIFTSLLAQADDVQANDPSLAAQLILVAHRLRPHDPKVYSHLLAAQNYPLATSLPGHTGAVYWVTHSPDGRVLATTSNDSTVRLWDTSDPTHYRPLQTLPPAQHGWVSSAAFSADGRYLASGNENGDIYLWDVSDPAHPRSMGGPIAAGCGSIFTVAFHPKQPILALACHDTTIRLWNIGDHPAQAAVITGPRSAVRTLAFSPDGRTLAAGGNDTAVRLWNVTDPLNPAALGSPLTGFTDISHALAFSPDSRLLAAGSDDHTVRLWDVSTPGAPVPVGAPLTDHTGPVWGLAFSPEGDRLAAGGWDGMISVWNVTDPAAPLAATDPIYDTSGVNSVSFDPVHGTLASGNQDGMVRIWSFPRARIAGPQRGTAVTAISPNGAHIALKSHEAGVVTWGNSTDQIGWLRSRYAIPGDVPIGVMAVDPRGSTLAEAASGSGNVVVWNLSQDASAPKPGAILPTRSKYYTALAFDNSGKHLAAGETDQSLTIWDLTNPTQPVALGHAVVDGTSWITTTVFDSDDKLLAAGTADGRVWLWDVRDPAHPRRLGDALVYGNPAVSALAFGNHGRALAIGGQDGSVQLFDLADPGHPQRTSTLTPTGAPSQIASVAFAPDGRTLAAASNNAGIQLWNITDPADPSPIGGSIVPVRSTQWNLQYATDGRSLRAVGQNGSVYSWDLDPDSIVATMCAATRSTLTRQWWGQYVSSLPFRSDVC</sequence>
<feature type="region of interest" description="Disordered" evidence="4">
    <location>
        <begin position="245"/>
        <end position="291"/>
    </location>
</feature>
<feature type="repeat" description="WD" evidence="3">
    <location>
        <begin position="1175"/>
        <end position="1216"/>
    </location>
</feature>
<dbReference type="RefSeq" id="WP_167489743.1">
    <property type="nucleotide sequence ID" value="NZ_CP046173.1"/>
</dbReference>
<dbReference type="InterPro" id="IPR049052">
    <property type="entry name" value="nSTAND1"/>
</dbReference>
<evidence type="ECO:0000256" key="1">
    <source>
        <dbReference type="ARBA" id="ARBA00022574"/>
    </source>
</evidence>
<gene>
    <name evidence="6" type="ORF">F6W96_32175</name>
</gene>
<evidence type="ECO:0000256" key="3">
    <source>
        <dbReference type="PROSITE-ProRule" id="PRU00221"/>
    </source>
</evidence>
<dbReference type="InterPro" id="IPR015943">
    <property type="entry name" value="WD40/YVTN_repeat-like_dom_sf"/>
</dbReference>
<keyword evidence="1 3" id="KW-0853">WD repeat</keyword>
<feature type="repeat" description="WD" evidence="3">
    <location>
        <begin position="726"/>
        <end position="767"/>
    </location>
</feature>
<organism evidence="6 7">
    <name type="scientific">Nocardia terpenica</name>
    <dbReference type="NCBI Taxonomy" id="455432"/>
    <lineage>
        <taxon>Bacteria</taxon>
        <taxon>Bacillati</taxon>
        <taxon>Actinomycetota</taxon>
        <taxon>Actinomycetes</taxon>
        <taxon>Mycobacteriales</taxon>
        <taxon>Nocardiaceae</taxon>
        <taxon>Nocardia</taxon>
    </lineage>
</organism>
<dbReference type="CDD" id="cd00200">
    <property type="entry name" value="WD40"/>
    <property type="match status" value="2"/>
</dbReference>
<feature type="repeat" description="WD" evidence="3">
    <location>
        <begin position="1005"/>
        <end position="1030"/>
    </location>
</feature>
<evidence type="ECO:0000256" key="4">
    <source>
        <dbReference type="SAM" id="MobiDB-lite"/>
    </source>
</evidence>
<feature type="repeat" description="WD" evidence="3">
    <location>
        <begin position="861"/>
        <end position="894"/>
    </location>
</feature>
<dbReference type="InterPro" id="IPR001680">
    <property type="entry name" value="WD40_rpt"/>
</dbReference>
<dbReference type="PROSITE" id="PS00678">
    <property type="entry name" value="WD_REPEATS_1"/>
    <property type="match status" value="8"/>
</dbReference>
<dbReference type="PROSITE" id="PS50082">
    <property type="entry name" value="WD_REPEATS_2"/>
    <property type="match status" value="10"/>
</dbReference>
<evidence type="ECO:0000313" key="6">
    <source>
        <dbReference type="EMBL" id="QIS22309.1"/>
    </source>
</evidence>
<dbReference type="SUPFAM" id="SSF50978">
    <property type="entry name" value="WD40 repeat-like"/>
    <property type="match status" value="2"/>
</dbReference>
<evidence type="ECO:0000313" key="7">
    <source>
        <dbReference type="Proteomes" id="UP000500953"/>
    </source>
</evidence>
<feature type="repeat" description="WD" evidence="3">
    <location>
        <begin position="1129"/>
        <end position="1170"/>
    </location>
</feature>
<feature type="repeat" description="WD" evidence="3">
    <location>
        <begin position="907"/>
        <end position="942"/>
    </location>
</feature>
<dbReference type="Gene3D" id="2.130.10.10">
    <property type="entry name" value="YVTN repeat-like/Quinoprotein amine dehydrogenase"/>
    <property type="match status" value="4"/>
</dbReference>
<keyword evidence="2" id="KW-0677">Repeat</keyword>
<dbReference type="PROSITE" id="PS50294">
    <property type="entry name" value="WD_REPEATS_REGION"/>
    <property type="match status" value="8"/>
</dbReference>
<accession>A0A6G9Z9M0</accession>
<protein>
    <recommendedName>
        <fullName evidence="5">Novel STAND NTPase 1 domain-containing protein</fullName>
    </recommendedName>
</protein>
<feature type="repeat" description="WD" evidence="3">
    <location>
        <begin position="953"/>
        <end position="986"/>
    </location>
</feature>
<dbReference type="PRINTS" id="PR00320">
    <property type="entry name" value="GPROTEINBRPT"/>
</dbReference>
<dbReference type="Pfam" id="PF20703">
    <property type="entry name" value="nSTAND1"/>
    <property type="match status" value="1"/>
</dbReference>
<evidence type="ECO:0000256" key="2">
    <source>
        <dbReference type="ARBA" id="ARBA00022737"/>
    </source>
</evidence>
<dbReference type="InterPro" id="IPR019775">
    <property type="entry name" value="WD40_repeat_CS"/>
</dbReference>
<dbReference type="InterPro" id="IPR027417">
    <property type="entry name" value="P-loop_NTPase"/>
</dbReference>
<feature type="domain" description="Novel STAND NTPase 1" evidence="5">
    <location>
        <begin position="138"/>
        <end position="591"/>
    </location>
</feature>
<feature type="repeat" description="WD" evidence="3">
    <location>
        <begin position="1268"/>
        <end position="1301"/>
    </location>
</feature>
<feature type="repeat" description="WD" evidence="3">
    <location>
        <begin position="818"/>
        <end position="851"/>
    </location>
</feature>
<feature type="repeat" description="WD" evidence="3">
    <location>
        <begin position="779"/>
        <end position="813"/>
    </location>
</feature>
<dbReference type="SUPFAM" id="SSF52540">
    <property type="entry name" value="P-loop containing nucleoside triphosphate hydrolases"/>
    <property type="match status" value="1"/>
</dbReference>
<dbReference type="SMART" id="SM00320">
    <property type="entry name" value="WD40"/>
    <property type="match status" value="11"/>
</dbReference>